<dbReference type="STRING" id="118062.MCBB_0803"/>
<gene>
    <name evidence="3" type="primary">nit2</name>
    <name evidence="3" type="ORF">MCBB_0803</name>
</gene>
<dbReference type="RefSeq" id="WP_071906544.1">
    <property type="nucleotide sequence ID" value="NZ_LT607756.1"/>
</dbReference>
<dbReference type="OrthoDB" id="41015at2157"/>
<dbReference type="AlphaFoldDB" id="A0A1D3L1J6"/>
<evidence type="ECO:0000259" key="2">
    <source>
        <dbReference type="PROSITE" id="PS50263"/>
    </source>
</evidence>
<evidence type="ECO:0000313" key="3">
    <source>
        <dbReference type="EMBL" id="SCG85369.1"/>
    </source>
</evidence>
<protein>
    <submittedName>
        <fullName evidence="3">Omega-amidase NIT2</fullName>
        <ecNumber evidence="3">3.5.1.3</ecNumber>
    </submittedName>
</protein>
<dbReference type="GO" id="GO:0006107">
    <property type="term" value="P:oxaloacetate metabolic process"/>
    <property type="evidence" value="ECO:0007669"/>
    <property type="project" value="TreeGrafter"/>
</dbReference>
<dbReference type="EMBL" id="LT607756">
    <property type="protein sequence ID" value="SCG85369.1"/>
    <property type="molecule type" value="Genomic_DNA"/>
</dbReference>
<dbReference type="InterPro" id="IPR045254">
    <property type="entry name" value="Nit1/2_C-N_Hydrolase"/>
</dbReference>
<dbReference type="KEGG" id="mcub:MCBB_0803"/>
<keyword evidence="1 3" id="KW-0378">Hydrolase</keyword>
<dbReference type="GO" id="GO:0006541">
    <property type="term" value="P:glutamine metabolic process"/>
    <property type="evidence" value="ECO:0007669"/>
    <property type="project" value="TreeGrafter"/>
</dbReference>
<dbReference type="InterPro" id="IPR036526">
    <property type="entry name" value="C-N_Hydrolase_sf"/>
</dbReference>
<proteinExistence type="predicted"/>
<dbReference type="FunFam" id="3.60.110.10:FF:000002">
    <property type="entry name" value="Nitrilase family member 2"/>
    <property type="match status" value="1"/>
</dbReference>
<dbReference type="PROSITE" id="PS01227">
    <property type="entry name" value="UPF0012"/>
    <property type="match status" value="1"/>
</dbReference>
<evidence type="ECO:0000313" key="4">
    <source>
        <dbReference type="Proteomes" id="UP000094707"/>
    </source>
</evidence>
<dbReference type="EC" id="3.5.1.3" evidence="3"/>
<dbReference type="GeneID" id="30411654"/>
<accession>A0A1D3L1J6</accession>
<dbReference type="InterPro" id="IPR003010">
    <property type="entry name" value="C-N_Hydrolase"/>
</dbReference>
<dbReference type="SUPFAM" id="SSF56317">
    <property type="entry name" value="Carbon-nitrogen hydrolase"/>
    <property type="match status" value="1"/>
</dbReference>
<sequence>MKNHFKLAVCQMNVVDNKETNVKKAVDMIESAARNDADLILLPEMFNCPYDNSKFREYAESAEDSATLEMISETARNSGVYVVAGSIPELDDGKLYNSSFIFNRDGEVMDVHRKMHLFDIHVPGEISFRESETLTAGDKVTVVETDLCRIGVVICYDIRFPELSRLMVDKGVELILVPGAFNMTTGPAHWETLMRVRAVDNQVYLAAASPARNHELSYIAYGHSMVVDPWGEVLSQAGASEEIIYAEVNSSRIIDVRNQLPLLENRRKDIYRVTEGSGQNKD</sequence>
<feature type="domain" description="CN hydrolase" evidence="2">
    <location>
        <begin position="5"/>
        <end position="250"/>
    </location>
</feature>
<dbReference type="InterPro" id="IPR001110">
    <property type="entry name" value="UPF0012_CS"/>
</dbReference>
<dbReference type="PATRIC" id="fig|129848.4.peg.806"/>
<dbReference type="PROSITE" id="PS50263">
    <property type="entry name" value="CN_HYDROLASE"/>
    <property type="match status" value="1"/>
</dbReference>
<dbReference type="GO" id="GO:0050152">
    <property type="term" value="F:omega-amidase activity"/>
    <property type="evidence" value="ECO:0007669"/>
    <property type="project" value="UniProtKB-EC"/>
</dbReference>
<dbReference type="PANTHER" id="PTHR23088">
    <property type="entry name" value="NITRILASE-RELATED"/>
    <property type="match status" value="1"/>
</dbReference>
<dbReference type="PANTHER" id="PTHR23088:SF30">
    <property type="entry name" value="OMEGA-AMIDASE NIT2"/>
    <property type="match status" value="1"/>
</dbReference>
<evidence type="ECO:0000256" key="1">
    <source>
        <dbReference type="ARBA" id="ARBA00022801"/>
    </source>
</evidence>
<dbReference type="Gene3D" id="3.60.110.10">
    <property type="entry name" value="Carbon-nitrogen hydrolase"/>
    <property type="match status" value="1"/>
</dbReference>
<dbReference type="GO" id="GO:0006528">
    <property type="term" value="P:asparagine metabolic process"/>
    <property type="evidence" value="ECO:0007669"/>
    <property type="project" value="TreeGrafter"/>
</dbReference>
<keyword evidence="4" id="KW-1185">Reference proteome</keyword>
<dbReference type="CDD" id="cd07572">
    <property type="entry name" value="nit"/>
    <property type="match status" value="1"/>
</dbReference>
<reference evidence="3 4" key="1">
    <citation type="submission" date="2016-08" db="EMBL/GenBank/DDBJ databases">
        <authorList>
            <person name="Seilhamer J.J."/>
        </authorList>
    </citation>
    <scope>NUCLEOTIDE SEQUENCE [LARGE SCALE GENOMIC DNA]</scope>
    <source>
        <strain evidence="3">Buetzberg</strain>
    </source>
</reference>
<name>A0A1D3L1J6_9EURY</name>
<dbReference type="Pfam" id="PF00795">
    <property type="entry name" value="CN_hydrolase"/>
    <property type="match status" value="1"/>
</dbReference>
<dbReference type="Proteomes" id="UP000094707">
    <property type="component" value="Chromosome I"/>
</dbReference>
<organism evidence="3 4">
    <name type="scientific">Methanobacterium congolense</name>
    <dbReference type="NCBI Taxonomy" id="118062"/>
    <lineage>
        <taxon>Archaea</taxon>
        <taxon>Methanobacteriati</taxon>
        <taxon>Methanobacteriota</taxon>
        <taxon>Methanomada group</taxon>
        <taxon>Methanobacteria</taxon>
        <taxon>Methanobacteriales</taxon>
        <taxon>Methanobacteriaceae</taxon>
        <taxon>Methanobacterium</taxon>
    </lineage>
</organism>